<accession>A0A550C9D4</accession>
<feature type="compositionally biased region" description="Acidic residues" evidence="1">
    <location>
        <begin position="594"/>
        <end position="635"/>
    </location>
</feature>
<feature type="region of interest" description="Disordered" evidence="1">
    <location>
        <begin position="591"/>
        <end position="672"/>
    </location>
</feature>
<reference evidence="2 3" key="1">
    <citation type="journal article" date="2019" name="New Phytol.">
        <title>Comparative genomics reveals unique wood-decay strategies and fruiting body development in the Schizophyllaceae.</title>
        <authorList>
            <person name="Almasi E."/>
            <person name="Sahu N."/>
            <person name="Krizsan K."/>
            <person name="Balint B."/>
            <person name="Kovacs G.M."/>
            <person name="Kiss B."/>
            <person name="Cseklye J."/>
            <person name="Drula E."/>
            <person name="Henrissat B."/>
            <person name="Nagy I."/>
            <person name="Chovatia M."/>
            <person name="Adam C."/>
            <person name="LaButti K."/>
            <person name="Lipzen A."/>
            <person name="Riley R."/>
            <person name="Grigoriev I.V."/>
            <person name="Nagy L.G."/>
        </authorList>
    </citation>
    <scope>NUCLEOTIDE SEQUENCE [LARGE SCALE GENOMIC DNA]</scope>
    <source>
        <strain evidence="2 3">NL-1724</strain>
    </source>
</reference>
<name>A0A550C9D4_9AGAR</name>
<gene>
    <name evidence="2" type="ORF">BD626DRAFT_86067</name>
</gene>
<evidence type="ECO:0000313" key="2">
    <source>
        <dbReference type="EMBL" id="TRM61403.1"/>
    </source>
</evidence>
<feature type="compositionally biased region" description="Basic residues" evidence="1">
    <location>
        <begin position="550"/>
        <end position="564"/>
    </location>
</feature>
<protein>
    <submittedName>
        <fullName evidence="2">Uncharacterized protein</fullName>
    </submittedName>
</protein>
<proteinExistence type="predicted"/>
<sequence length="672" mass="75931">MPESANAHKNGGPKGEINYWIGQSPGKDAAGKAEPAASPSQYGRFCVQEDCVADHNGIRHTITFHHPLPFDDLYAATPKAETAVRPRSNPPERYPIPQECDRCVSARRAVYFQMPDVKAKLSAQYKALMNEYEIQGLHGMRPEVVANRLKIEGHTYAFNRGKEINLYIANDVTQTYWLIRVHFHTEGHTFGCPTAQYEDIISIPPVIRPNAAKCKAFVVPPKYHPKGLEDREFLVSIIAAIVRPHRTQLFVDHNCLITFHIHRLRHPLTAYDMTPGSPTFRRLWGLWHGPTFPQELGATYRALEFWRRSEIRKPHNKTRTIFMALTQAQHACNGFGAQEGTDALVWGFIPAMQPAREVFKDDDLWRRLCQALHDRALAIKKFIDTQQLPRLSRNDPYYFNESGHKRYMPNILAYKRDHFNADRDWLAQAVAFGLIIRLYKMRPNGTATAPALGEKFKPIARAMPDQPLEVQNKSLTVQLAMYAVKVGGKRHWTPFIAAPADTWATYEEVFHPNFDISHVKRDSTLGPYSYVTFCQAAHAHRASEEPAKARIGRPPKTKAGKGLRKAPITTVLSPSQHSRLYKTLYVKDGQEVDAKEEEEDADEALAGTDEEFEPEDSEDEVEEAEAEITDEEFLPEGEQAVRGPIAKKAKANGGTARTTKVASRGRGSGRKR</sequence>
<dbReference type="OrthoDB" id="3025211at2759"/>
<feature type="region of interest" description="Disordered" evidence="1">
    <location>
        <begin position="544"/>
        <end position="564"/>
    </location>
</feature>
<dbReference type="Proteomes" id="UP000320762">
    <property type="component" value="Unassembled WGS sequence"/>
</dbReference>
<dbReference type="AlphaFoldDB" id="A0A550C9D4"/>
<comment type="caution">
    <text evidence="2">The sequence shown here is derived from an EMBL/GenBank/DDBJ whole genome shotgun (WGS) entry which is preliminary data.</text>
</comment>
<dbReference type="EMBL" id="VDMD01000017">
    <property type="protein sequence ID" value="TRM61403.1"/>
    <property type="molecule type" value="Genomic_DNA"/>
</dbReference>
<evidence type="ECO:0000313" key="3">
    <source>
        <dbReference type="Proteomes" id="UP000320762"/>
    </source>
</evidence>
<organism evidence="2 3">
    <name type="scientific">Schizophyllum amplum</name>
    <dbReference type="NCBI Taxonomy" id="97359"/>
    <lineage>
        <taxon>Eukaryota</taxon>
        <taxon>Fungi</taxon>
        <taxon>Dikarya</taxon>
        <taxon>Basidiomycota</taxon>
        <taxon>Agaricomycotina</taxon>
        <taxon>Agaricomycetes</taxon>
        <taxon>Agaricomycetidae</taxon>
        <taxon>Agaricales</taxon>
        <taxon>Schizophyllaceae</taxon>
        <taxon>Schizophyllum</taxon>
    </lineage>
</organism>
<keyword evidence="3" id="KW-1185">Reference proteome</keyword>
<evidence type="ECO:0000256" key="1">
    <source>
        <dbReference type="SAM" id="MobiDB-lite"/>
    </source>
</evidence>
<feature type="region of interest" description="Disordered" evidence="1">
    <location>
        <begin position="1"/>
        <end position="36"/>
    </location>
</feature>